<proteinExistence type="inferred from homology"/>
<evidence type="ECO:0000313" key="8">
    <source>
        <dbReference type="EMBL" id="CCU81993.1"/>
    </source>
</evidence>
<dbReference type="InParanoid" id="N1JFJ5"/>
<dbReference type="GO" id="GO:0005730">
    <property type="term" value="C:nucleolus"/>
    <property type="evidence" value="ECO:0007669"/>
    <property type="project" value="TreeGrafter"/>
</dbReference>
<dbReference type="InterPro" id="IPR011082">
    <property type="entry name" value="Exosome-assoc_fac/DNA_repair"/>
</dbReference>
<keyword evidence="3 6" id="KW-0698">rRNA processing</keyword>
<dbReference type="EMBL" id="CAUH01005675">
    <property type="protein sequence ID" value="CCU81993.1"/>
    <property type="molecule type" value="Genomic_DNA"/>
</dbReference>
<keyword evidence="7" id="KW-0175">Coiled coil</keyword>
<accession>N1JFJ5</accession>
<comment type="subcellular location">
    <subcellularLocation>
        <location evidence="1 6">Nucleus</location>
    </subcellularLocation>
</comment>
<name>N1JFJ5_BLUG1</name>
<organism evidence="8 9">
    <name type="scientific">Blumeria graminis f. sp. hordei (strain DH14)</name>
    <name type="common">Barley powdery mildew</name>
    <name type="synonym">Oidium monilioides f. sp. hordei</name>
    <dbReference type="NCBI Taxonomy" id="546991"/>
    <lineage>
        <taxon>Eukaryota</taxon>
        <taxon>Fungi</taxon>
        <taxon>Dikarya</taxon>
        <taxon>Ascomycota</taxon>
        <taxon>Pezizomycotina</taxon>
        <taxon>Leotiomycetes</taxon>
        <taxon>Erysiphales</taxon>
        <taxon>Erysiphaceae</taxon>
        <taxon>Blumeria</taxon>
        <taxon>Blumeria hordei</taxon>
    </lineage>
</organism>
<dbReference type="eggNOG" id="KOG4835">
    <property type="taxonomic scope" value="Eukaryota"/>
</dbReference>
<comment type="caution">
    <text evidence="8">The sequence shown here is derived from an EMBL/GenBank/DDBJ whole genome shotgun (WGS) entry which is preliminary data.</text>
</comment>
<reference evidence="8 9" key="1">
    <citation type="journal article" date="2010" name="Science">
        <title>Genome expansion and gene loss in powdery mildew fungi reveal tradeoffs in extreme parasitism.</title>
        <authorList>
            <person name="Spanu P.D."/>
            <person name="Abbott J.C."/>
            <person name="Amselem J."/>
            <person name="Burgis T.A."/>
            <person name="Soanes D.M."/>
            <person name="Stueber K."/>
            <person name="Ver Loren van Themaat E."/>
            <person name="Brown J.K.M."/>
            <person name="Butcher S.A."/>
            <person name="Gurr S.J."/>
            <person name="Lebrun M.-H."/>
            <person name="Ridout C.J."/>
            <person name="Schulze-Lefert P."/>
            <person name="Talbot N.J."/>
            <person name="Ahmadinejad N."/>
            <person name="Ametz C."/>
            <person name="Barton G.R."/>
            <person name="Benjdia M."/>
            <person name="Bidzinski P."/>
            <person name="Bindschedler L.V."/>
            <person name="Both M."/>
            <person name="Brewer M.T."/>
            <person name="Cadle-Davidson L."/>
            <person name="Cadle-Davidson M.M."/>
            <person name="Collemare J."/>
            <person name="Cramer R."/>
            <person name="Frenkel O."/>
            <person name="Godfrey D."/>
            <person name="Harriman J."/>
            <person name="Hoede C."/>
            <person name="King B.C."/>
            <person name="Klages S."/>
            <person name="Kleemann J."/>
            <person name="Knoll D."/>
            <person name="Koti P.S."/>
            <person name="Kreplak J."/>
            <person name="Lopez-Ruiz F.J."/>
            <person name="Lu X."/>
            <person name="Maekawa T."/>
            <person name="Mahanil S."/>
            <person name="Micali C."/>
            <person name="Milgroom M.G."/>
            <person name="Montana G."/>
            <person name="Noir S."/>
            <person name="O'Connell R.J."/>
            <person name="Oberhaensli S."/>
            <person name="Parlange F."/>
            <person name="Pedersen C."/>
            <person name="Quesneville H."/>
            <person name="Reinhardt R."/>
            <person name="Rott M."/>
            <person name="Sacristan S."/>
            <person name="Schmidt S.M."/>
            <person name="Schoen M."/>
            <person name="Skamnioti P."/>
            <person name="Sommer H."/>
            <person name="Stephens A."/>
            <person name="Takahara H."/>
            <person name="Thordal-Christensen H."/>
            <person name="Vigouroux M."/>
            <person name="Wessling R."/>
            <person name="Wicker T."/>
            <person name="Panstruga R."/>
        </authorList>
    </citation>
    <scope>NUCLEOTIDE SEQUENCE [LARGE SCALE GENOMIC DNA]</scope>
    <source>
        <strain evidence="8">DH14</strain>
    </source>
</reference>
<sequence>MDSTKILSLLEDLDEEIDDLEESLAPLLKTAFSDITSKLPLLDKAKLYVLVTYAIESILFSYIRLHGVNARQHPVFLELTRVKQYFDKIKTAETPAAQRNLTLDKGAAGRFIKADLAGNEKFDLQKAEQLAKERARAHIREAAQRICRKIQSRAPNVYTSTSVNNRLGKQATISDDVYASRSERKEVADRVAPREQGFPKFSICILGDLETRLKQLSACYTYYFLLFLVKDMLHLEFEVHSCSAKNKGNQARMTFKNYTE</sequence>
<dbReference type="STRING" id="546991.N1JFJ5"/>
<dbReference type="GO" id="GO:0000178">
    <property type="term" value="C:exosome (RNase complex)"/>
    <property type="evidence" value="ECO:0007669"/>
    <property type="project" value="TreeGrafter"/>
</dbReference>
<dbReference type="GO" id="GO:0010468">
    <property type="term" value="P:regulation of gene expression"/>
    <property type="evidence" value="ECO:0007669"/>
    <property type="project" value="TreeGrafter"/>
</dbReference>
<dbReference type="PANTHER" id="PTHR15341:SF3">
    <property type="entry name" value="NUCLEAR NUCLEIC ACID-BINDING PROTEIN C1D"/>
    <property type="match status" value="1"/>
</dbReference>
<evidence type="ECO:0000256" key="4">
    <source>
        <dbReference type="ARBA" id="ARBA00022884"/>
    </source>
</evidence>
<dbReference type="AlphaFoldDB" id="N1JFJ5"/>
<evidence type="ECO:0000256" key="2">
    <source>
        <dbReference type="ARBA" id="ARBA00009154"/>
    </source>
</evidence>
<keyword evidence="4 6" id="KW-0694">RNA-binding</keyword>
<evidence type="ECO:0000313" key="9">
    <source>
        <dbReference type="Proteomes" id="UP000015441"/>
    </source>
</evidence>
<keyword evidence="5 6" id="KW-0539">Nucleus</keyword>
<evidence type="ECO:0000256" key="3">
    <source>
        <dbReference type="ARBA" id="ARBA00022552"/>
    </source>
</evidence>
<dbReference type="Proteomes" id="UP000015441">
    <property type="component" value="Unassembled WGS sequence"/>
</dbReference>
<dbReference type="InterPro" id="IPR007146">
    <property type="entry name" value="Sas10/Utp3/C1D"/>
</dbReference>
<evidence type="ECO:0000256" key="6">
    <source>
        <dbReference type="RuleBase" id="RU368003"/>
    </source>
</evidence>
<dbReference type="HOGENOM" id="CLU_064339_2_1_1"/>
<keyword evidence="9" id="KW-1185">Reference proteome</keyword>
<dbReference type="PANTHER" id="PTHR15341">
    <property type="entry name" value="SUN-COR STEROID HORMONE RECEPTOR CO-REPRESSOR"/>
    <property type="match status" value="1"/>
</dbReference>
<dbReference type="GO" id="GO:0003677">
    <property type="term" value="F:DNA binding"/>
    <property type="evidence" value="ECO:0007669"/>
    <property type="project" value="TreeGrafter"/>
</dbReference>
<feature type="coiled-coil region" evidence="7">
    <location>
        <begin position="3"/>
        <end position="30"/>
    </location>
</feature>
<comment type="similarity">
    <text evidence="2 6">Belongs to the C1D family.</text>
</comment>
<comment type="function">
    <text evidence="6">Required for exosome-dependent processing of pre-rRNA and small nucleolar RNA (snRNA) precursors. Involved in processing of 35S pre-rRNA at the A0, A1 and A2 sites.</text>
</comment>
<dbReference type="Pfam" id="PF04000">
    <property type="entry name" value="Sas10_Utp3"/>
    <property type="match status" value="1"/>
</dbReference>
<dbReference type="OrthoDB" id="1421013at2759"/>
<protein>
    <recommendedName>
        <fullName evidence="6">Exosome complex protein</fullName>
    </recommendedName>
</protein>
<dbReference type="GO" id="GO:0003723">
    <property type="term" value="F:RNA binding"/>
    <property type="evidence" value="ECO:0007669"/>
    <property type="project" value="UniProtKB-UniRule"/>
</dbReference>
<evidence type="ECO:0000256" key="7">
    <source>
        <dbReference type="SAM" id="Coils"/>
    </source>
</evidence>
<evidence type="ECO:0000256" key="1">
    <source>
        <dbReference type="ARBA" id="ARBA00004123"/>
    </source>
</evidence>
<gene>
    <name evidence="8" type="ORF">BGHDH14_bgh02646</name>
</gene>
<evidence type="ECO:0000256" key="5">
    <source>
        <dbReference type="ARBA" id="ARBA00023242"/>
    </source>
</evidence>
<dbReference type="GO" id="GO:0000460">
    <property type="term" value="P:maturation of 5.8S rRNA"/>
    <property type="evidence" value="ECO:0007669"/>
    <property type="project" value="TreeGrafter"/>
</dbReference>